<comment type="caution">
    <text evidence="2">The sequence shown here is derived from an EMBL/GenBank/DDBJ whole genome shotgun (WGS) entry which is preliminary data.</text>
</comment>
<reference evidence="2" key="1">
    <citation type="submission" date="2017-07" db="EMBL/GenBank/DDBJ databases">
        <title>Taro Niue Genome Assembly and Annotation.</title>
        <authorList>
            <person name="Atibalentja N."/>
            <person name="Keating K."/>
            <person name="Fields C.J."/>
        </authorList>
    </citation>
    <scope>NUCLEOTIDE SEQUENCE</scope>
    <source>
        <strain evidence="2">Niue_2</strain>
        <tissue evidence="2">Leaf</tissue>
    </source>
</reference>
<organism evidence="2 3">
    <name type="scientific">Colocasia esculenta</name>
    <name type="common">Wild taro</name>
    <name type="synonym">Arum esculentum</name>
    <dbReference type="NCBI Taxonomy" id="4460"/>
    <lineage>
        <taxon>Eukaryota</taxon>
        <taxon>Viridiplantae</taxon>
        <taxon>Streptophyta</taxon>
        <taxon>Embryophyta</taxon>
        <taxon>Tracheophyta</taxon>
        <taxon>Spermatophyta</taxon>
        <taxon>Magnoliopsida</taxon>
        <taxon>Liliopsida</taxon>
        <taxon>Araceae</taxon>
        <taxon>Aroideae</taxon>
        <taxon>Colocasieae</taxon>
        <taxon>Colocasia</taxon>
    </lineage>
</organism>
<accession>A0A843UZN4</accession>
<dbReference type="Proteomes" id="UP000652761">
    <property type="component" value="Unassembled WGS sequence"/>
</dbReference>
<dbReference type="AlphaFoldDB" id="A0A843UZN4"/>
<evidence type="ECO:0000256" key="1">
    <source>
        <dbReference type="SAM" id="MobiDB-lite"/>
    </source>
</evidence>
<proteinExistence type="predicted"/>
<sequence length="80" mass="8469">MISASRDLAVNAGIKSAGEALLGQSQEVQKCPPRSPSSGLLDDLHSKEMSGRPSSMIPLASSCSRTPDKLQKFGFLGCKY</sequence>
<keyword evidence="3" id="KW-1185">Reference proteome</keyword>
<feature type="region of interest" description="Disordered" evidence="1">
    <location>
        <begin position="24"/>
        <end position="61"/>
    </location>
</feature>
<gene>
    <name evidence="2" type="ORF">Taro_019597</name>
</gene>
<evidence type="ECO:0000313" key="2">
    <source>
        <dbReference type="EMBL" id="MQL87060.1"/>
    </source>
</evidence>
<protein>
    <submittedName>
        <fullName evidence="2">Uncharacterized protein</fullName>
    </submittedName>
</protein>
<evidence type="ECO:0000313" key="3">
    <source>
        <dbReference type="Proteomes" id="UP000652761"/>
    </source>
</evidence>
<feature type="non-terminal residue" evidence="2">
    <location>
        <position position="80"/>
    </location>
</feature>
<dbReference type="EMBL" id="NMUH01000949">
    <property type="protein sequence ID" value="MQL87060.1"/>
    <property type="molecule type" value="Genomic_DNA"/>
</dbReference>
<name>A0A843UZN4_COLES</name>